<organism evidence="11 12">
    <name type="scientific">Photobacterium aquae</name>
    <dbReference type="NCBI Taxonomy" id="1195763"/>
    <lineage>
        <taxon>Bacteria</taxon>
        <taxon>Pseudomonadati</taxon>
        <taxon>Pseudomonadota</taxon>
        <taxon>Gammaproteobacteria</taxon>
        <taxon>Vibrionales</taxon>
        <taxon>Vibrionaceae</taxon>
        <taxon>Photobacterium</taxon>
    </lineage>
</organism>
<dbReference type="STRING" id="1195763.ABT56_22075"/>
<keyword evidence="7 10" id="KW-0238">DNA-binding</keyword>
<dbReference type="InterPro" id="IPR050646">
    <property type="entry name" value="Cas1"/>
</dbReference>
<dbReference type="GO" id="GO:0051607">
    <property type="term" value="P:defense response to virus"/>
    <property type="evidence" value="ECO:0007669"/>
    <property type="project" value="UniProtKB-UniRule"/>
</dbReference>
<comment type="caution">
    <text evidence="11">The sequence shown here is derived from an EMBL/GenBank/DDBJ whole genome shotgun (WGS) entry which is preliminary data.</text>
</comment>
<dbReference type="GO" id="GO:0004519">
    <property type="term" value="F:endonuclease activity"/>
    <property type="evidence" value="ECO:0007669"/>
    <property type="project" value="UniProtKB-UniRule"/>
</dbReference>
<comment type="cofactor">
    <cofactor evidence="10">
        <name>Mg(2+)</name>
        <dbReference type="ChEBI" id="CHEBI:18420"/>
    </cofactor>
    <cofactor evidence="10">
        <name>Mn(2+)</name>
        <dbReference type="ChEBI" id="CHEBI:29035"/>
    </cofactor>
</comment>
<dbReference type="GO" id="GO:0003677">
    <property type="term" value="F:DNA binding"/>
    <property type="evidence" value="ECO:0007669"/>
    <property type="project" value="UniProtKB-KW"/>
</dbReference>
<comment type="subunit">
    <text evidence="9 10">Homodimer, forms a heterotetramer with a Cas2 homodimer.</text>
</comment>
<dbReference type="InterPro" id="IPR042206">
    <property type="entry name" value="CRISPR-assoc_Cas1_C"/>
</dbReference>
<name>A0A0J1GP98_9GAMM</name>
<evidence type="ECO:0000313" key="12">
    <source>
        <dbReference type="Proteomes" id="UP000036097"/>
    </source>
</evidence>
<dbReference type="Pfam" id="PF01867">
    <property type="entry name" value="Cas_Cas1"/>
    <property type="match status" value="1"/>
</dbReference>
<evidence type="ECO:0000256" key="8">
    <source>
        <dbReference type="ARBA" id="ARBA00023211"/>
    </source>
</evidence>
<keyword evidence="8 10" id="KW-0464">Manganese</keyword>
<evidence type="ECO:0000256" key="1">
    <source>
        <dbReference type="ARBA" id="ARBA00022722"/>
    </source>
</evidence>
<dbReference type="PATRIC" id="fig|1195763.3.peg.4734"/>
<evidence type="ECO:0000256" key="9">
    <source>
        <dbReference type="ARBA" id="ARBA00038592"/>
    </source>
</evidence>
<dbReference type="CDD" id="cd09634">
    <property type="entry name" value="Cas1_I-II-III"/>
    <property type="match status" value="1"/>
</dbReference>
<dbReference type="Proteomes" id="UP000036097">
    <property type="component" value="Unassembled WGS sequence"/>
</dbReference>
<dbReference type="EC" id="3.1.-.-" evidence="10"/>
<protein>
    <recommendedName>
        <fullName evidence="10">CRISPR-associated endonuclease Cas1</fullName>
        <ecNumber evidence="10">3.1.-.-</ecNumber>
    </recommendedName>
</protein>
<dbReference type="InterPro" id="IPR042211">
    <property type="entry name" value="CRISPR-assoc_Cas1_N"/>
</dbReference>
<keyword evidence="1 10" id="KW-0540">Nuclease</keyword>
<feature type="binding site" evidence="10">
    <location>
        <position position="147"/>
    </location>
    <ligand>
        <name>Mn(2+)</name>
        <dbReference type="ChEBI" id="CHEBI:29035"/>
    </ligand>
</feature>
<evidence type="ECO:0000256" key="3">
    <source>
        <dbReference type="ARBA" id="ARBA00022759"/>
    </source>
</evidence>
<keyword evidence="5 10" id="KW-0460">Magnesium</keyword>
<evidence type="ECO:0000256" key="4">
    <source>
        <dbReference type="ARBA" id="ARBA00022801"/>
    </source>
</evidence>
<dbReference type="PANTHER" id="PTHR34353:SF2">
    <property type="entry name" value="CRISPR-ASSOCIATED ENDONUCLEASE CAS1 1"/>
    <property type="match status" value="1"/>
</dbReference>
<dbReference type="HAMAP" id="MF_01470">
    <property type="entry name" value="Cas1"/>
    <property type="match status" value="1"/>
</dbReference>
<evidence type="ECO:0000256" key="2">
    <source>
        <dbReference type="ARBA" id="ARBA00022723"/>
    </source>
</evidence>
<comment type="function">
    <text evidence="10">CRISPR (clustered regularly interspaced short palindromic repeat), is an adaptive immune system that provides protection against mobile genetic elements (viruses, transposable elements and conjugative plasmids). CRISPR clusters contain spacers, sequences complementary to antecedent mobile elements, and target invading nucleic acids. CRISPR clusters are transcribed and processed into CRISPR RNA (crRNA). Acts as a dsDNA endonuclease. Involved in the integration of spacer DNA into the CRISPR cassette.</text>
</comment>
<dbReference type="GO" id="GO:0016787">
    <property type="term" value="F:hydrolase activity"/>
    <property type="evidence" value="ECO:0007669"/>
    <property type="project" value="UniProtKB-KW"/>
</dbReference>
<keyword evidence="2 10" id="KW-0479">Metal-binding</keyword>
<sequence>MTLLVLDEKGYELAVSDGLLRCHHLAKGQKVIPWASISQLIIGKGVSLTSDVMLILAEKGIQLLFSGQKLNQQASLVPLSAPASDIKLRQYAVFSNPDIKNKLACHLVEIRVTRQRRALKKLHLPCPDDWLSFTQRIKNAESLMIIEAQLTNLYWQQWRHLFADLGFVGRARRPPVDPVNAILSLAATMEDSLYCKALLAQGLDVGLGVHHVTGYRRQSLIYDVKEITRADVEYWVAMLFLRRILCVDHFVTLEKQCRLNHQGQQVFYKQWHSFKYEHQKRVNRIARLVRKRIEKEARNEQATLVN</sequence>
<gene>
    <name evidence="10" type="primary">cas1</name>
    <name evidence="11" type="ORF">ABT56_22075</name>
</gene>
<keyword evidence="3 10" id="KW-0255">Endonuclease</keyword>
<dbReference type="InterPro" id="IPR002729">
    <property type="entry name" value="CRISPR-assoc_Cas1"/>
</dbReference>
<feature type="binding site" evidence="10">
    <location>
        <position position="211"/>
    </location>
    <ligand>
        <name>Mn(2+)</name>
        <dbReference type="ChEBI" id="CHEBI:29035"/>
    </ligand>
</feature>
<accession>A0A0J1GP98</accession>
<dbReference type="Gene3D" id="1.20.120.920">
    <property type="entry name" value="CRISPR-associated endonuclease Cas1, C-terminal domain"/>
    <property type="match status" value="1"/>
</dbReference>
<dbReference type="AlphaFoldDB" id="A0A0J1GP98"/>
<comment type="similarity">
    <text evidence="10">Belongs to the CRISPR-associated endonuclease Cas1 family.</text>
</comment>
<evidence type="ECO:0000256" key="7">
    <source>
        <dbReference type="ARBA" id="ARBA00023125"/>
    </source>
</evidence>
<dbReference type="EMBL" id="LDOT01000053">
    <property type="protein sequence ID" value="KLV01451.1"/>
    <property type="molecule type" value="Genomic_DNA"/>
</dbReference>
<evidence type="ECO:0000313" key="11">
    <source>
        <dbReference type="EMBL" id="KLV01451.1"/>
    </source>
</evidence>
<evidence type="ECO:0000256" key="10">
    <source>
        <dbReference type="HAMAP-Rule" id="MF_01470"/>
    </source>
</evidence>
<dbReference type="Gene3D" id="3.100.10.20">
    <property type="entry name" value="CRISPR-associated endonuclease Cas1, N-terminal domain"/>
    <property type="match status" value="1"/>
</dbReference>
<proteinExistence type="inferred from homology"/>
<feature type="binding site" evidence="10">
    <location>
        <position position="226"/>
    </location>
    <ligand>
        <name>Mn(2+)</name>
        <dbReference type="ChEBI" id="CHEBI:29035"/>
    </ligand>
</feature>
<evidence type="ECO:0000256" key="6">
    <source>
        <dbReference type="ARBA" id="ARBA00023118"/>
    </source>
</evidence>
<dbReference type="GO" id="GO:0043571">
    <property type="term" value="P:maintenance of CRISPR repeat elements"/>
    <property type="evidence" value="ECO:0007669"/>
    <property type="project" value="UniProtKB-UniRule"/>
</dbReference>
<dbReference type="PANTHER" id="PTHR34353">
    <property type="entry name" value="CRISPR-ASSOCIATED ENDONUCLEASE CAS1 1"/>
    <property type="match status" value="1"/>
</dbReference>
<keyword evidence="4 10" id="KW-0378">Hydrolase</keyword>
<reference evidence="11 12" key="1">
    <citation type="submission" date="2015-05" db="EMBL/GenBank/DDBJ databases">
        <title>Photobacterium galathea sp. nov.</title>
        <authorList>
            <person name="Machado H."/>
            <person name="Gram L."/>
        </authorList>
    </citation>
    <scope>NUCLEOTIDE SEQUENCE [LARGE SCALE GENOMIC DNA]</scope>
    <source>
        <strain evidence="11 12">CGMCC 1.12159</strain>
    </source>
</reference>
<dbReference type="NCBIfam" id="TIGR00287">
    <property type="entry name" value="cas1"/>
    <property type="match status" value="1"/>
</dbReference>
<keyword evidence="6 10" id="KW-0051">Antiviral defense</keyword>
<keyword evidence="12" id="KW-1185">Reference proteome</keyword>
<evidence type="ECO:0000256" key="5">
    <source>
        <dbReference type="ARBA" id="ARBA00022842"/>
    </source>
</evidence>
<dbReference type="GO" id="GO:0046872">
    <property type="term" value="F:metal ion binding"/>
    <property type="evidence" value="ECO:0007669"/>
    <property type="project" value="UniProtKB-UniRule"/>
</dbReference>